<feature type="domain" description="NAD-dependent epimerase/dehydratase" evidence="3">
    <location>
        <begin position="5"/>
        <end position="254"/>
    </location>
</feature>
<evidence type="ECO:0000313" key="5">
    <source>
        <dbReference type="Proteomes" id="UP000292447"/>
    </source>
</evidence>
<dbReference type="CDD" id="cd05227">
    <property type="entry name" value="AR_SDR_e"/>
    <property type="match status" value="1"/>
</dbReference>
<dbReference type="Proteomes" id="UP000292447">
    <property type="component" value="Chromosome V"/>
</dbReference>
<organism evidence="4 5">
    <name type="scientific">Metschnikowia aff. pulcherrima</name>
    <dbReference type="NCBI Taxonomy" id="2163413"/>
    <lineage>
        <taxon>Eukaryota</taxon>
        <taxon>Fungi</taxon>
        <taxon>Dikarya</taxon>
        <taxon>Ascomycota</taxon>
        <taxon>Saccharomycotina</taxon>
        <taxon>Pichiomycetes</taxon>
        <taxon>Metschnikowiaceae</taxon>
        <taxon>Metschnikowia</taxon>
    </lineage>
</organism>
<keyword evidence="1" id="KW-0560">Oxidoreductase</keyword>
<evidence type="ECO:0000313" key="4">
    <source>
        <dbReference type="EMBL" id="QBM90071.1"/>
    </source>
</evidence>
<dbReference type="InterPro" id="IPR001509">
    <property type="entry name" value="Epimerase_deHydtase"/>
</dbReference>
<gene>
    <name evidence="4" type="primary">MPUL0E03100</name>
    <name evidence="4" type="ORF">METSCH_E03100</name>
</gene>
<evidence type="ECO:0000256" key="1">
    <source>
        <dbReference type="ARBA" id="ARBA00023002"/>
    </source>
</evidence>
<dbReference type="PANTHER" id="PTHR10366:SF564">
    <property type="entry name" value="STEROL-4-ALPHA-CARBOXYLATE 3-DEHYDROGENASE, DECARBOXYLATING"/>
    <property type="match status" value="1"/>
</dbReference>
<protein>
    <submittedName>
        <fullName evidence="4">NADPH-dependent methylglyoxal reductase</fullName>
    </submittedName>
</protein>
<keyword evidence="5" id="KW-1185">Reference proteome</keyword>
<dbReference type="PANTHER" id="PTHR10366">
    <property type="entry name" value="NAD DEPENDENT EPIMERASE/DEHYDRATASE"/>
    <property type="match status" value="1"/>
</dbReference>
<dbReference type="FunFam" id="3.40.50.720:FF:000191">
    <property type="entry name" value="Methylglyoxal reductase (NADPH-dependent)"/>
    <property type="match status" value="1"/>
</dbReference>
<dbReference type="AlphaFoldDB" id="A0A4P6XVH2"/>
<dbReference type="SUPFAM" id="SSF51735">
    <property type="entry name" value="NAD(P)-binding Rossmann-fold domains"/>
    <property type="match status" value="1"/>
</dbReference>
<dbReference type="Pfam" id="PF01370">
    <property type="entry name" value="Epimerase"/>
    <property type="match status" value="1"/>
</dbReference>
<sequence length="338" mass="37046">MPTTVFISGATGFIAQHTIKLLLSKGYKVVGTVRSAEKGKHVTKLFDSENFTYEVVPSLTTSGAFDDVVKKHSEATVFLHTASPVTFTTTEVEADLLIPAVEGTKNVLSAIQKHGPQYKHVVVTSSVVALADLAQINDPSKTVNEESWSPITWDEAKANPFAGYFGSKKFAEKAAWEFYENEKPDYTLNVVNPVYVFGPQAFDAEVKDELNISAEVINKLLKLQPNSPLPEEKGGFVDVRDVAKAHVAAFENGFNKKRLLLYSEKFTAQKLLNILNGHFDSLKGKLPKGDPELADQDPAGAKLDNSQTRQLLNFPFVDLETSAIDSVTQIIKAKQTAT</sequence>
<dbReference type="GO" id="GO:0016616">
    <property type="term" value="F:oxidoreductase activity, acting on the CH-OH group of donors, NAD or NADP as acceptor"/>
    <property type="evidence" value="ECO:0007669"/>
    <property type="project" value="TreeGrafter"/>
</dbReference>
<dbReference type="InterPro" id="IPR050425">
    <property type="entry name" value="NAD(P)_dehydrat-like"/>
</dbReference>
<dbReference type="InterPro" id="IPR036291">
    <property type="entry name" value="NAD(P)-bd_dom_sf"/>
</dbReference>
<dbReference type="STRING" id="2163413.A0A4P6XVH2"/>
<proteinExistence type="inferred from homology"/>
<dbReference type="EMBL" id="CP034460">
    <property type="protein sequence ID" value="QBM90071.1"/>
    <property type="molecule type" value="Genomic_DNA"/>
</dbReference>
<comment type="similarity">
    <text evidence="2">Belongs to the NAD(P)-dependent epimerase/dehydratase family. Dihydroflavonol-4-reductase subfamily.</text>
</comment>
<dbReference type="Gene3D" id="3.40.50.720">
    <property type="entry name" value="NAD(P)-binding Rossmann-like Domain"/>
    <property type="match status" value="1"/>
</dbReference>
<evidence type="ECO:0000256" key="2">
    <source>
        <dbReference type="ARBA" id="ARBA00023445"/>
    </source>
</evidence>
<evidence type="ECO:0000259" key="3">
    <source>
        <dbReference type="Pfam" id="PF01370"/>
    </source>
</evidence>
<accession>A0A4P6XVH2</accession>
<name>A0A4P6XVH2_9ASCO</name>
<reference evidence="5" key="1">
    <citation type="submission" date="2019-03" db="EMBL/GenBank/DDBJ databases">
        <title>Snf2 controls pulcherriminic acid biosynthesis and connects pigmentation and antifungal activity of the yeast Metschnikowia pulcherrima.</title>
        <authorList>
            <person name="Gore-Lloyd D."/>
            <person name="Sumann I."/>
            <person name="Brachmann A.O."/>
            <person name="Schneeberger K."/>
            <person name="Ortiz-Merino R.A."/>
            <person name="Moreno-Beltran M."/>
            <person name="Schlaefli M."/>
            <person name="Kirner P."/>
            <person name="Santos Kron A."/>
            <person name="Wolfe K.H."/>
            <person name="Piel J."/>
            <person name="Ahrens C.H."/>
            <person name="Henk D."/>
            <person name="Freimoser F.M."/>
        </authorList>
    </citation>
    <scope>NUCLEOTIDE SEQUENCE [LARGE SCALE GENOMIC DNA]</scope>
    <source>
        <strain evidence="5">APC 1.2</strain>
    </source>
</reference>